<keyword evidence="1" id="KW-0540">Nuclease</keyword>
<dbReference type="Gene3D" id="1.10.30.50">
    <property type="match status" value="1"/>
</dbReference>
<dbReference type="EMBL" id="JBFRUW010000084">
    <property type="protein sequence ID" value="MFA0570484.1"/>
    <property type="molecule type" value="Genomic_DNA"/>
</dbReference>
<proteinExistence type="predicted"/>
<dbReference type="RefSeq" id="WP_137008899.1">
    <property type="nucleotide sequence ID" value="NZ_JBFRUW010000084.1"/>
</dbReference>
<dbReference type="Proteomes" id="UP001570417">
    <property type="component" value="Unassembled WGS sequence"/>
</dbReference>
<keyword evidence="2" id="KW-1185">Reference proteome</keyword>
<protein>
    <submittedName>
        <fullName evidence="1">HNH endonuclease</fullName>
    </submittedName>
</protein>
<dbReference type="CDD" id="cd00085">
    <property type="entry name" value="HNHc"/>
    <property type="match status" value="1"/>
</dbReference>
<reference evidence="1 2" key="1">
    <citation type="journal article" date="2024" name="ISME J.">
        <title>Tailless and filamentous prophages are predominant in marine Vibrio.</title>
        <authorList>
            <person name="Steensen K."/>
            <person name="Seneca J."/>
            <person name="Bartlau N."/>
            <person name="Yu X.A."/>
            <person name="Hussain F.A."/>
            <person name="Polz M.F."/>
        </authorList>
    </citation>
    <scope>NUCLEOTIDE SEQUENCE [LARGE SCALE GENOMIC DNA]</scope>
    <source>
        <strain evidence="1 2">10N.222.51.A1</strain>
    </source>
</reference>
<sequence length="209" mass="24142">MTPFVLNEDDEAIITSVLKKNVSPNEKWADPEVTELKARMKRHYIEQQEYCCAYCKVHKPSLHGGDWDLEHIMHKNNFDKWMFHPENLCVSCKECNGYKGTSLITKSPTYNKFPTRSSSYTIVHAHYDRYEDHITALVPGITYRYKGEKHGKGWKTIEVCGLLRYHEEGGRTQVDPIIQAVLRLAADDQKQENLKLAIEMLQGKINALS</sequence>
<organism evidence="1 2">
    <name type="scientific">Vibrio gallaecicus</name>
    <dbReference type="NCBI Taxonomy" id="552386"/>
    <lineage>
        <taxon>Bacteria</taxon>
        <taxon>Pseudomonadati</taxon>
        <taxon>Pseudomonadota</taxon>
        <taxon>Gammaproteobacteria</taxon>
        <taxon>Vibrionales</taxon>
        <taxon>Vibrionaceae</taxon>
        <taxon>Vibrio</taxon>
    </lineage>
</organism>
<gene>
    <name evidence="1" type="ORF">AB4566_19640</name>
</gene>
<name>A0ABV4NHH9_9VIBR</name>
<keyword evidence="1" id="KW-0378">Hydrolase</keyword>
<evidence type="ECO:0000313" key="2">
    <source>
        <dbReference type="Proteomes" id="UP001570417"/>
    </source>
</evidence>
<accession>A0ABV4NHH9</accession>
<keyword evidence="1" id="KW-0255">Endonuclease</keyword>
<dbReference type="GO" id="GO:0004519">
    <property type="term" value="F:endonuclease activity"/>
    <property type="evidence" value="ECO:0007669"/>
    <property type="project" value="UniProtKB-KW"/>
</dbReference>
<comment type="caution">
    <text evidence="1">The sequence shown here is derived from an EMBL/GenBank/DDBJ whole genome shotgun (WGS) entry which is preliminary data.</text>
</comment>
<dbReference type="InterPro" id="IPR003615">
    <property type="entry name" value="HNH_nuc"/>
</dbReference>
<evidence type="ECO:0000313" key="1">
    <source>
        <dbReference type="EMBL" id="MFA0570484.1"/>
    </source>
</evidence>